<accession>A0AA37K8U5</accession>
<dbReference type="RefSeq" id="WP_122334191.1">
    <property type="nucleotide sequence ID" value="NZ_BQNZ01000003.1"/>
</dbReference>
<name>A0AA37K8U5_9BACT</name>
<evidence type="ECO:0000313" key="1">
    <source>
        <dbReference type="EMBL" id="GKH73423.1"/>
    </source>
</evidence>
<protein>
    <submittedName>
        <fullName evidence="1">Uncharacterized protein</fullName>
    </submittedName>
</protein>
<dbReference type="EMBL" id="BQNZ01000003">
    <property type="protein sequence ID" value="GKH73423.1"/>
    <property type="molecule type" value="Genomic_DNA"/>
</dbReference>
<evidence type="ECO:0000313" key="2">
    <source>
        <dbReference type="Proteomes" id="UP001055114"/>
    </source>
</evidence>
<sequence length="243" mass="28773">MKEKIFRFNNGFIGTMNEFCLKFGTSKEKNYRNALKWVGRRYNVMTALEQEAYERKRKYARPDYRVYTGTNCFYSITKSLFEKLDLPVSKPEIRHDVFVLPEKNLLFFRYISNEWSGDRYWEDAMAQYAKDASEQTFRLLVGAGWIHTGNFDSEKIIETIISHTDVDVRIQVKGENRSFQFQYSSVLGDRGVDYCRLSYADMTEAGKIIRILNNQQHYYNFNTLVDRMTDCPDTKRADLIYLD</sequence>
<comment type="caution">
    <text evidence="1">The sequence shown here is derived from an EMBL/GenBank/DDBJ whole genome shotgun (WGS) entry which is preliminary data.</text>
</comment>
<proteinExistence type="predicted"/>
<dbReference type="Proteomes" id="UP001055114">
    <property type="component" value="Unassembled WGS sequence"/>
</dbReference>
<organism evidence="1 2">
    <name type="scientific">Parabacteroides merdae</name>
    <dbReference type="NCBI Taxonomy" id="46503"/>
    <lineage>
        <taxon>Bacteria</taxon>
        <taxon>Pseudomonadati</taxon>
        <taxon>Bacteroidota</taxon>
        <taxon>Bacteroidia</taxon>
        <taxon>Bacteroidales</taxon>
        <taxon>Tannerellaceae</taxon>
        <taxon>Parabacteroides</taxon>
    </lineage>
</organism>
<dbReference type="AlphaFoldDB" id="A0AA37K8U5"/>
<reference evidence="1" key="1">
    <citation type="submission" date="2022-01" db="EMBL/GenBank/DDBJ databases">
        <title>Novel bile acid biosynthetic pathways are enriched in the microbiome of centenarians.</title>
        <authorList>
            <person name="Sato Y."/>
            <person name="Atarashi K."/>
            <person name="Plichta R.D."/>
            <person name="Arai Y."/>
            <person name="Sasajima S."/>
            <person name="Kearney M.S."/>
            <person name="Suda W."/>
            <person name="Takeshita K."/>
            <person name="Sasaki T."/>
            <person name="Okamoto S."/>
            <person name="Skelly N.A."/>
            <person name="Okamura Y."/>
            <person name="Vlamakis H."/>
            <person name="Li Y."/>
            <person name="Tanoue T."/>
            <person name="Takei H."/>
            <person name="Nittono H."/>
            <person name="Narushima S."/>
            <person name="Irie J."/>
            <person name="Itoh H."/>
            <person name="Moriya K."/>
            <person name="Sugiura Y."/>
            <person name="Suematsu M."/>
            <person name="Moritoki N."/>
            <person name="Shibata S."/>
            <person name="Littman R.D."/>
            <person name="Fischbach A.M."/>
            <person name="Uwamino Y."/>
            <person name="Inoue T."/>
            <person name="Honda A."/>
            <person name="Hattori M."/>
            <person name="Murai T."/>
            <person name="Xavier J.R."/>
            <person name="Hirose N."/>
            <person name="Honda K."/>
        </authorList>
    </citation>
    <scope>NUCLEOTIDE SEQUENCE</scope>
    <source>
        <strain evidence="1">CE91-St3</strain>
    </source>
</reference>
<gene>
    <name evidence="1" type="ORF">CE91St3_32860</name>
</gene>